<keyword evidence="9" id="KW-0067">ATP-binding</keyword>
<dbReference type="Proteomes" id="UP000290204">
    <property type="component" value="Unassembled WGS sequence"/>
</dbReference>
<dbReference type="Gene3D" id="1.10.287.130">
    <property type="match status" value="1"/>
</dbReference>
<feature type="coiled-coil region" evidence="13">
    <location>
        <begin position="100"/>
        <end position="127"/>
    </location>
</feature>
<dbReference type="SMART" id="SM00387">
    <property type="entry name" value="HATPase_c"/>
    <property type="match status" value="1"/>
</dbReference>
<keyword evidence="17" id="KW-1185">Reference proteome</keyword>
<dbReference type="InterPro" id="IPR004358">
    <property type="entry name" value="Sig_transdc_His_kin-like_C"/>
</dbReference>
<keyword evidence="5" id="KW-0808">Transferase</keyword>
<keyword evidence="7" id="KW-0547">Nucleotide-binding</keyword>
<evidence type="ECO:0000256" key="11">
    <source>
        <dbReference type="ARBA" id="ARBA00023012"/>
    </source>
</evidence>
<dbReference type="Gene3D" id="1.20.120.620">
    <property type="entry name" value="Backbone structure of the membrane domain of e. Coli histidine kinase receptor kdpd"/>
    <property type="match status" value="1"/>
</dbReference>
<evidence type="ECO:0000313" key="17">
    <source>
        <dbReference type="Proteomes" id="UP000290204"/>
    </source>
</evidence>
<protein>
    <recommendedName>
        <fullName evidence="3">histidine kinase</fullName>
        <ecNumber evidence="3">2.7.13.3</ecNumber>
    </recommendedName>
</protein>
<dbReference type="AlphaFoldDB" id="A0A4Q1CG33"/>
<dbReference type="InterPro" id="IPR036097">
    <property type="entry name" value="HisK_dim/P_sf"/>
</dbReference>
<dbReference type="Pfam" id="PF13493">
    <property type="entry name" value="DUF4118"/>
    <property type="match status" value="1"/>
</dbReference>
<keyword evidence="10 14" id="KW-1133">Transmembrane helix</keyword>
<dbReference type="GO" id="GO:0005886">
    <property type="term" value="C:plasma membrane"/>
    <property type="evidence" value="ECO:0007669"/>
    <property type="project" value="TreeGrafter"/>
</dbReference>
<dbReference type="OrthoDB" id="9804645at2"/>
<evidence type="ECO:0000256" key="14">
    <source>
        <dbReference type="SAM" id="Phobius"/>
    </source>
</evidence>
<feature type="transmembrane region" description="Helical" evidence="14">
    <location>
        <begin position="37"/>
        <end position="67"/>
    </location>
</feature>
<dbReference type="PROSITE" id="PS50109">
    <property type="entry name" value="HIS_KIN"/>
    <property type="match status" value="1"/>
</dbReference>
<evidence type="ECO:0000256" key="13">
    <source>
        <dbReference type="SAM" id="Coils"/>
    </source>
</evidence>
<keyword evidence="4" id="KW-0597">Phosphoprotein</keyword>
<dbReference type="SUPFAM" id="SSF55874">
    <property type="entry name" value="ATPase domain of HSP90 chaperone/DNA topoisomerase II/histidine kinase"/>
    <property type="match status" value="1"/>
</dbReference>
<dbReference type="InterPro" id="IPR052023">
    <property type="entry name" value="Histidine_kinase_KdpD"/>
</dbReference>
<reference evidence="16 17" key="1">
    <citation type="submission" date="2019-01" db="EMBL/GenBank/DDBJ databases">
        <title>Lacibacter sp. strain TTM-7.</title>
        <authorList>
            <person name="Chen W.-M."/>
        </authorList>
    </citation>
    <scope>NUCLEOTIDE SEQUENCE [LARGE SCALE GENOMIC DNA]</scope>
    <source>
        <strain evidence="16 17">TTM-7</strain>
    </source>
</reference>
<gene>
    <name evidence="16" type="ORF">ESA94_16460</name>
</gene>
<evidence type="ECO:0000256" key="1">
    <source>
        <dbReference type="ARBA" id="ARBA00000085"/>
    </source>
</evidence>
<sequence length="375" mass="42458">MFRKLSSTYQLLISIGLVLFVAGGCYAFEDYLGYRVVAFILLLTVSLVAVVFDIWPVLFAALLSALLWNFFFIPPKFTFHIGDAEDVLLFFMYFVIALINAVMTNRIRKIEQEVQEKEEKAKTVKLYNTLLNSLSHELKTPVAAIVGASDNLLEEPSRLTEDNKKELVSSISVAALRLNQQVENLLSMSRLESGFIQLKKDWCDINELIYDVANRLNEQLKDHQLIVTIEEGLPFYKLDYVLMEQVLYNLLYNAALYTPAYGDIRIDVKNQNEKLYKLNTADSAHSQLKKEIHLLSIVIEDRGAGFPPTEIEKVFDKFYRMGNTKAGGTGLGLSIVKGFVEAHNGTVVLENVPHGARFTINIPAETSYINQLKNE</sequence>
<keyword evidence="11" id="KW-0902">Two-component regulatory system</keyword>
<evidence type="ECO:0000313" key="16">
    <source>
        <dbReference type="EMBL" id="RXK58976.1"/>
    </source>
</evidence>
<feature type="domain" description="Histidine kinase" evidence="15">
    <location>
        <begin position="133"/>
        <end position="366"/>
    </location>
</feature>
<evidence type="ECO:0000256" key="6">
    <source>
        <dbReference type="ARBA" id="ARBA00022692"/>
    </source>
</evidence>
<evidence type="ECO:0000256" key="4">
    <source>
        <dbReference type="ARBA" id="ARBA00022553"/>
    </source>
</evidence>
<dbReference type="RefSeq" id="WP_129132032.1">
    <property type="nucleotide sequence ID" value="NZ_SDHW01000005.1"/>
</dbReference>
<keyword evidence="6 14" id="KW-0812">Transmembrane</keyword>
<dbReference type="CDD" id="cd00082">
    <property type="entry name" value="HisKA"/>
    <property type="match status" value="1"/>
</dbReference>
<dbReference type="InterPro" id="IPR025201">
    <property type="entry name" value="KdpD_TM"/>
</dbReference>
<dbReference type="EMBL" id="SDHW01000005">
    <property type="protein sequence ID" value="RXK58976.1"/>
    <property type="molecule type" value="Genomic_DNA"/>
</dbReference>
<keyword evidence="12 14" id="KW-0472">Membrane</keyword>
<dbReference type="EC" id="2.7.13.3" evidence="3"/>
<evidence type="ECO:0000256" key="3">
    <source>
        <dbReference type="ARBA" id="ARBA00012438"/>
    </source>
</evidence>
<evidence type="ECO:0000256" key="9">
    <source>
        <dbReference type="ARBA" id="ARBA00022840"/>
    </source>
</evidence>
<evidence type="ECO:0000256" key="5">
    <source>
        <dbReference type="ARBA" id="ARBA00022679"/>
    </source>
</evidence>
<dbReference type="GO" id="GO:0000155">
    <property type="term" value="F:phosphorelay sensor kinase activity"/>
    <property type="evidence" value="ECO:0007669"/>
    <property type="project" value="InterPro"/>
</dbReference>
<dbReference type="PROSITE" id="PS51257">
    <property type="entry name" value="PROKAR_LIPOPROTEIN"/>
    <property type="match status" value="1"/>
</dbReference>
<evidence type="ECO:0000256" key="12">
    <source>
        <dbReference type="ARBA" id="ARBA00023136"/>
    </source>
</evidence>
<dbReference type="InterPro" id="IPR003661">
    <property type="entry name" value="HisK_dim/P_dom"/>
</dbReference>
<evidence type="ECO:0000256" key="2">
    <source>
        <dbReference type="ARBA" id="ARBA00004141"/>
    </source>
</evidence>
<dbReference type="SMART" id="SM00388">
    <property type="entry name" value="HisKA"/>
    <property type="match status" value="1"/>
</dbReference>
<dbReference type="InterPro" id="IPR036890">
    <property type="entry name" value="HATPase_C_sf"/>
</dbReference>
<comment type="subcellular location">
    <subcellularLocation>
        <location evidence="2">Membrane</location>
        <topology evidence="2">Multi-pass membrane protein</topology>
    </subcellularLocation>
</comment>
<dbReference type="InterPro" id="IPR003594">
    <property type="entry name" value="HATPase_dom"/>
</dbReference>
<accession>A0A4Q1CG33</accession>
<evidence type="ECO:0000259" key="15">
    <source>
        <dbReference type="PROSITE" id="PS50109"/>
    </source>
</evidence>
<dbReference type="PRINTS" id="PR00344">
    <property type="entry name" value="BCTRLSENSOR"/>
</dbReference>
<dbReference type="InterPro" id="IPR038318">
    <property type="entry name" value="KdpD_sf"/>
</dbReference>
<evidence type="ECO:0000256" key="7">
    <source>
        <dbReference type="ARBA" id="ARBA00022741"/>
    </source>
</evidence>
<dbReference type="GO" id="GO:0005524">
    <property type="term" value="F:ATP binding"/>
    <property type="evidence" value="ECO:0007669"/>
    <property type="project" value="UniProtKB-KW"/>
</dbReference>
<organism evidence="16 17">
    <name type="scientific">Lacibacter luteus</name>
    <dbReference type="NCBI Taxonomy" id="2508719"/>
    <lineage>
        <taxon>Bacteria</taxon>
        <taxon>Pseudomonadati</taxon>
        <taxon>Bacteroidota</taxon>
        <taxon>Chitinophagia</taxon>
        <taxon>Chitinophagales</taxon>
        <taxon>Chitinophagaceae</taxon>
        <taxon>Lacibacter</taxon>
    </lineage>
</organism>
<name>A0A4Q1CG33_9BACT</name>
<evidence type="ECO:0000256" key="8">
    <source>
        <dbReference type="ARBA" id="ARBA00022777"/>
    </source>
</evidence>
<evidence type="ECO:0000256" key="10">
    <source>
        <dbReference type="ARBA" id="ARBA00022989"/>
    </source>
</evidence>
<comment type="caution">
    <text evidence="16">The sequence shown here is derived from an EMBL/GenBank/DDBJ whole genome shotgun (WGS) entry which is preliminary data.</text>
</comment>
<keyword evidence="13" id="KW-0175">Coiled coil</keyword>
<comment type="catalytic activity">
    <reaction evidence="1">
        <text>ATP + protein L-histidine = ADP + protein N-phospho-L-histidine.</text>
        <dbReference type="EC" id="2.7.13.3"/>
    </reaction>
</comment>
<dbReference type="Pfam" id="PF00512">
    <property type="entry name" value="HisKA"/>
    <property type="match status" value="1"/>
</dbReference>
<dbReference type="SUPFAM" id="SSF47384">
    <property type="entry name" value="Homodimeric domain of signal transducing histidine kinase"/>
    <property type="match status" value="1"/>
</dbReference>
<dbReference type="Gene3D" id="3.30.565.10">
    <property type="entry name" value="Histidine kinase-like ATPase, C-terminal domain"/>
    <property type="match status" value="1"/>
</dbReference>
<dbReference type="PANTHER" id="PTHR45569">
    <property type="entry name" value="SENSOR PROTEIN KDPD"/>
    <property type="match status" value="1"/>
</dbReference>
<dbReference type="Pfam" id="PF02518">
    <property type="entry name" value="HATPase_c"/>
    <property type="match status" value="1"/>
</dbReference>
<feature type="transmembrane region" description="Helical" evidence="14">
    <location>
        <begin position="87"/>
        <end position="103"/>
    </location>
</feature>
<keyword evidence="8 16" id="KW-0418">Kinase</keyword>
<dbReference type="InterPro" id="IPR005467">
    <property type="entry name" value="His_kinase_dom"/>
</dbReference>
<dbReference type="PANTHER" id="PTHR45569:SF1">
    <property type="entry name" value="SENSOR PROTEIN KDPD"/>
    <property type="match status" value="1"/>
</dbReference>
<proteinExistence type="predicted"/>